<proteinExistence type="predicted"/>
<evidence type="ECO:0000313" key="2">
    <source>
        <dbReference type="EMBL" id="MFM0005433.1"/>
    </source>
</evidence>
<keyword evidence="1" id="KW-0472">Membrane</keyword>
<evidence type="ECO:0000256" key="1">
    <source>
        <dbReference type="SAM" id="Phobius"/>
    </source>
</evidence>
<name>A0ABW9AZW1_9BURK</name>
<sequence>MPTPSRLKAPLILVLTLVFLFAGVAILIGVFGLLVKLFGHA</sequence>
<dbReference type="EMBL" id="JAQQEZ010000029">
    <property type="protein sequence ID" value="MFM0005433.1"/>
    <property type="molecule type" value="Genomic_DNA"/>
</dbReference>
<accession>A0ABW9AZW1</accession>
<keyword evidence="3" id="KW-1185">Reference proteome</keyword>
<dbReference type="Proteomes" id="UP001629230">
    <property type="component" value="Unassembled WGS sequence"/>
</dbReference>
<evidence type="ECO:0000313" key="3">
    <source>
        <dbReference type="Proteomes" id="UP001629230"/>
    </source>
</evidence>
<keyword evidence="1" id="KW-0812">Transmembrane</keyword>
<keyword evidence="1" id="KW-1133">Transmembrane helix</keyword>
<reference evidence="2 3" key="1">
    <citation type="journal article" date="2024" name="Chem. Sci.">
        <title>Discovery of megapolipeptins by genome mining of a Burkholderiales bacteria collection.</title>
        <authorList>
            <person name="Paulo B.S."/>
            <person name="Recchia M.J.J."/>
            <person name="Lee S."/>
            <person name="Fergusson C.H."/>
            <person name="Romanowski S.B."/>
            <person name="Hernandez A."/>
            <person name="Krull N."/>
            <person name="Liu D.Y."/>
            <person name="Cavanagh H."/>
            <person name="Bos A."/>
            <person name="Gray C.A."/>
            <person name="Murphy B.T."/>
            <person name="Linington R.G."/>
            <person name="Eustaquio A.S."/>
        </authorList>
    </citation>
    <scope>NUCLEOTIDE SEQUENCE [LARGE SCALE GENOMIC DNA]</scope>
    <source>
        <strain evidence="2 3">RL17-350-BIC-A</strain>
    </source>
</reference>
<comment type="caution">
    <text evidence="2">The sequence shown here is derived from an EMBL/GenBank/DDBJ whole genome shotgun (WGS) entry which is preliminary data.</text>
</comment>
<protein>
    <submittedName>
        <fullName evidence="2">Uncharacterized protein</fullName>
    </submittedName>
</protein>
<dbReference type="RefSeq" id="WP_408180155.1">
    <property type="nucleotide sequence ID" value="NZ_JAQQEZ010000029.1"/>
</dbReference>
<feature type="transmembrane region" description="Helical" evidence="1">
    <location>
        <begin position="12"/>
        <end position="35"/>
    </location>
</feature>
<gene>
    <name evidence="2" type="ORF">PQR57_31075</name>
</gene>
<organism evidence="2 3">
    <name type="scientific">Paraburkholderia dipogonis</name>
    <dbReference type="NCBI Taxonomy" id="1211383"/>
    <lineage>
        <taxon>Bacteria</taxon>
        <taxon>Pseudomonadati</taxon>
        <taxon>Pseudomonadota</taxon>
        <taxon>Betaproteobacteria</taxon>
        <taxon>Burkholderiales</taxon>
        <taxon>Burkholderiaceae</taxon>
        <taxon>Paraburkholderia</taxon>
    </lineage>
</organism>